<proteinExistence type="inferred from homology"/>
<dbReference type="PANTHER" id="PTHR20854">
    <property type="entry name" value="INOSITOL MONOPHOSPHATASE"/>
    <property type="match status" value="1"/>
</dbReference>
<dbReference type="NCBIfam" id="TIGR02067">
    <property type="entry name" value="his_9_HisN"/>
    <property type="match status" value="1"/>
</dbReference>
<evidence type="ECO:0000256" key="5">
    <source>
        <dbReference type="ARBA" id="ARBA00022605"/>
    </source>
</evidence>
<evidence type="ECO:0000256" key="8">
    <source>
        <dbReference type="ARBA" id="ARBA00022842"/>
    </source>
</evidence>
<dbReference type="Proteomes" id="UP001375812">
    <property type="component" value="Unassembled WGS sequence"/>
</dbReference>
<keyword evidence="9" id="KW-0368">Histidine biosynthesis</keyword>
<evidence type="ECO:0000256" key="3">
    <source>
        <dbReference type="ARBA" id="ARBA00009759"/>
    </source>
</evidence>
<comment type="similarity">
    <text evidence="3">Belongs to the inositol monophosphatase superfamily.</text>
</comment>
<dbReference type="GO" id="GO:0004401">
    <property type="term" value="F:histidinol-phosphatase activity"/>
    <property type="evidence" value="ECO:0007669"/>
    <property type="project" value="UniProtKB-EC"/>
</dbReference>
<dbReference type="EMBL" id="JBBGZH010000002">
    <property type="protein sequence ID" value="MEJ5021295.1"/>
    <property type="molecule type" value="Genomic_DNA"/>
</dbReference>
<dbReference type="InterPro" id="IPR020583">
    <property type="entry name" value="Inositol_monoP_metal-BS"/>
</dbReference>
<dbReference type="PROSITE" id="PS00629">
    <property type="entry name" value="IMP_1"/>
    <property type="match status" value="1"/>
</dbReference>
<keyword evidence="13" id="KW-1185">Reference proteome</keyword>
<dbReference type="Pfam" id="PF00459">
    <property type="entry name" value="Inositol_P"/>
    <property type="match status" value="1"/>
</dbReference>
<evidence type="ECO:0000256" key="1">
    <source>
        <dbReference type="ARBA" id="ARBA00001946"/>
    </source>
</evidence>
<keyword evidence="7 12" id="KW-0378">Hydrolase</keyword>
<protein>
    <recommendedName>
        <fullName evidence="4 11">Histidinol-phosphatase</fullName>
        <ecNumber evidence="4 11">3.1.3.15</ecNumber>
    </recommendedName>
</protein>
<dbReference type="PRINTS" id="PR00377">
    <property type="entry name" value="IMPHPHTASES"/>
</dbReference>
<keyword evidence="5" id="KW-0028">Amino-acid biosynthesis</keyword>
<keyword evidence="8" id="KW-0460">Magnesium</keyword>
<evidence type="ECO:0000313" key="13">
    <source>
        <dbReference type="Proteomes" id="UP001375812"/>
    </source>
</evidence>
<dbReference type="InterPro" id="IPR000760">
    <property type="entry name" value="Inositol_monophosphatase-like"/>
</dbReference>
<name>A0ABU8PI92_9HYPH</name>
<evidence type="ECO:0000256" key="7">
    <source>
        <dbReference type="ARBA" id="ARBA00022801"/>
    </source>
</evidence>
<dbReference type="RefSeq" id="WP_105543750.1">
    <property type="nucleotide sequence ID" value="NZ_JBBGZH010000002.1"/>
</dbReference>
<organism evidence="12 13">
    <name type="scientific">Ochrobactrum vermis</name>
    <dbReference type="NCBI Taxonomy" id="1827297"/>
    <lineage>
        <taxon>Bacteria</taxon>
        <taxon>Pseudomonadati</taxon>
        <taxon>Pseudomonadota</taxon>
        <taxon>Alphaproteobacteria</taxon>
        <taxon>Hyphomicrobiales</taxon>
        <taxon>Brucellaceae</taxon>
        <taxon>Brucella/Ochrobactrum group</taxon>
        <taxon>Ochrobactrum</taxon>
    </lineage>
</organism>
<evidence type="ECO:0000256" key="6">
    <source>
        <dbReference type="ARBA" id="ARBA00022723"/>
    </source>
</evidence>
<dbReference type="Gene3D" id="3.40.190.80">
    <property type="match status" value="1"/>
</dbReference>
<evidence type="ECO:0000256" key="11">
    <source>
        <dbReference type="NCBIfam" id="TIGR02067"/>
    </source>
</evidence>
<evidence type="ECO:0000256" key="2">
    <source>
        <dbReference type="ARBA" id="ARBA00004970"/>
    </source>
</evidence>
<dbReference type="CDD" id="cd01641">
    <property type="entry name" value="Bacterial_IMPase_like_1"/>
    <property type="match status" value="1"/>
</dbReference>
<sequence length="260" mass="27580">MLIDKAFFSEVAAAAAAETLPRFRQLTEIDNKYSVGFDPVTEADRAAERAIRAVIAGAFPNHGILGEEYGPENIDRSHVWVIDPIDGTRAFISGLPVWGTLVGLTIDGDAKAGMMSQPFTGELFYSDGNGAYLVRGGGEGTPRRLSVRKNAALADATMFTTTPALFKGESRKGFDRLEGAVRLSRYGVDCYAFAMLASGFADIVVEAGLQPYDIVALIPLIEQAGGVVTQRDGSPAEKGGDVVAAASPELHRAVLDLLNG</sequence>
<comment type="cofactor">
    <cofactor evidence="1">
        <name>Mg(2+)</name>
        <dbReference type="ChEBI" id="CHEBI:18420"/>
    </cofactor>
</comment>
<dbReference type="PANTHER" id="PTHR20854:SF4">
    <property type="entry name" value="INOSITOL-1-MONOPHOSPHATASE-RELATED"/>
    <property type="match status" value="1"/>
</dbReference>
<comment type="catalytic activity">
    <reaction evidence="10">
        <text>L-histidinol phosphate + H2O = L-histidinol + phosphate</text>
        <dbReference type="Rhea" id="RHEA:14465"/>
        <dbReference type="ChEBI" id="CHEBI:15377"/>
        <dbReference type="ChEBI" id="CHEBI:43474"/>
        <dbReference type="ChEBI" id="CHEBI:57699"/>
        <dbReference type="ChEBI" id="CHEBI:57980"/>
        <dbReference type="EC" id="3.1.3.15"/>
    </reaction>
</comment>
<keyword evidence="6" id="KW-0479">Metal-binding</keyword>
<reference evidence="12 13" key="1">
    <citation type="submission" date="2023-12" db="EMBL/GenBank/DDBJ databases">
        <title>Gut-associated functions are favored during microbiome assembly across C. elegans life.</title>
        <authorList>
            <person name="Zimmermann J."/>
        </authorList>
    </citation>
    <scope>NUCLEOTIDE SEQUENCE [LARGE SCALE GENOMIC DNA]</scope>
    <source>
        <strain evidence="12 13">MYb71</strain>
    </source>
</reference>
<dbReference type="InterPro" id="IPR011809">
    <property type="entry name" value="His_9_proposed"/>
</dbReference>
<dbReference type="Gene3D" id="3.30.540.10">
    <property type="entry name" value="Fructose-1,6-Bisphosphatase, subunit A, domain 1"/>
    <property type="match status" value="1"/>
</dbReference>
<gene>
    <name evidence="12" type="primary">hisN</name>
    <name evidence="12" type="ORF">WH297_16370</name>
</gene>
<comment type="caution">
    <text evidence="12">The sequence shown here is derived from an EMBL/GenBank/DDBJ whole genome shotgun (WGS) entry which is preliminary data.</text>
</comment>
<comment type="pathway">
    <text evidence="2">Amino-acid biosynthesis; L-histidine biosynthesis; L-histidine from 5-phospho-alpha-D-ribose 1-diphosphate: step 8/9.</text>
</comment>
<evidence type="ECO:0000256" key="10">
    <source>
        <dbReference type="ARBA" id="ARBA00049158"/>
    </source>
</evidence>
<dbReference type="EC" id="3.1.3.15" evidence="4 11"/>
<evidence type="ECO:0000313" key="12">
    <source>
        <dbReference type="EMBL" id="MEJ5021295.1"/>
    </source>
</evidence>
<evidence type="ECO:0000256" key="4">
    <source>
        <dbReference type="ARBA" id="ARBA00013085"/>
    </source>
</evidence>
<accession>A0ABU8PI92</accession>
<evidence type="ECO:0000256" key="9">
    <source>
        <dbReference type="ARBA" id="ARBA00023102"/>
    </source>
</evidence>
<dbReference type="SUPFAM" id="SSF56655">
    <property type="entry name" value="Carbohydrate phosphatase"/>
    <property type="match status" value="1"/>
</dbReference>